<dbReference type="Proteomes" id="UP000701801">
    <property type="component" value="Unassembled WGS sequence"/>
</dbReference>
<name>A0A9N9Q545_9HELO</name>
<protein>
    <recommendedName>
        <fullName evidence="4">GST N-terminal domain-containing protein</fullName>
    </recommendedName>
</protein>
<dbReference type="GO" id="GO:0005737">
    <property type="term" value="C:cytoplasm"/>
    <property type="evidence" value="ECO:0007669"/>
    <property type="project" value="TreeGrafter"/>
</dbReference>
<evidence type="ECO:0000256" key="2">
    <source>
        <dbReference type="PIRSR" id="PIRSR015753-2"/>
    </source>
</evidence>
<dbReference type="Gene3D" id="3.40.30.10">
    <property type="entry name" value="Glutaredoxin"/>
    <property type="match status" value="1"/>
</dbReference>
<feature type="binding site" evidence="2">
    <location>
        <begin position="129"/>
        <end position="130"/>
    </location>
    <ligand>
        <name>glutathione</name>
        <dbReference type="ChEBI" id="CHEBI:57925"/>
    </ligand>
</feature>
<sequence length="315" mass="35959">MPPKLPRSFDTPLAPFTGVISTDLASEFPAAKGRYALYIHLGCPWAHRTHIVYRLKQLESIIALSVVSIHRNGENGWKYDGTGGSDETDPVEGFRNFRELYEKADPGFAGSSSVPLIWDREKKTIVSNDSVGIIRMLFDAFDAFLPEEIREVNKPGGGLRPESLKEEIDELSNSIEMSYNWGTYKIGMVASQKDYDGCMKALFGLLGELDERLAKSKFLHGDHITETDIRFFPTTVRFDIAYYTIFRCNWKQIRYDYPNIHRWLRKLYYEVDEEFKGAFKSTTHFDIFMEGYALSAMGMDLVPWGPAVPIMTLDA</sequence>
<evidence type="ECO:0000259" key="4">
    <source>
        <dbReference type="Pfam" id="PF13409"/>
    </source>
</evidence>
<dbReference type="PIRSF" id="PIRSF015753">
    <property type="entry name" value="GST"/>
    <property type="match status" value="1"/>
</dbReference>
<evidence type="ECO:0000256" key="1">
    <source>
        <dbReference type="PIRSR" id="PIRSR015753-1"/>
    </source>
</evidence>
<accession>A0A9N9Q545</accession>
<feature type="site" description="Lowers pKa of active site Cys" evidence="3">
    <location>
        <position position="292"/>
    </location>
</feature>
<dbReference type="InterPro" id="IPR004045">
    <property type="entry name" value="Glutathione_S-Trfase_N"/>
</dbReference>
<organism evidence="5 6">
    <name type="scientific">Hymenoscyphus albidus</name>
    <dbReference type="NCBI Taxonomy" id="595503"/>
    <lineage>
        <taxon>Eukaryota</taxon>
        <taxon>Fungi</taxon>
        <taxon>Dikarya</taxon>
        <taxon>Ascomycota</taxon>
        <taxon>Pezizomycotina</taxon>
        <taxon>Leotiomycetes</taxon>
        <taxon>Helotiales</taxon>
        <taxon>Helotiaceae</taxon>
        <taxon>Hymenoscyphus</taxon>
    </lineage>
</organism>
<evidence type="ECO:0000313" key="5">
    <source>
        <dbReference type="EMBL" id="CAG8980115.1"/>
    </source>
</evidence>
<dbReference type="GO" id="GO:0004364">
    <property type="term" value="F:glutathione transferase activity"/>
    <property type="evidence" value="ECO:0007669"/>
    <property type="project" value="InterPro"/>
</dbReference>
<dbReference type="PANTHER" id="PTHR32419:SF25">
    <property type="entry name" value="GLUTATHIONE S-TRANSFERASE (EUROFUNG)"/>
    <property type="match status" value="1"/>
</dbReference>
<comment type="caution">
    <text evidence="5">The sequence shown here is derived from an EMBL/GenBank/DDBJ whole genome shotgun (WGS) entry which is preliminary data.</text>
</comment>
<dbReference type="Pfam" id="PF13409">
    <property type="entry name" value="GST_N_2"/>
    <property type="match status" value="1"/>
</dbReference>
<dbReference type="InterPro" id="IPR036249">
    <property type="entry name" value="Thioredoxin-like_sf"/>
</dbReference>
<gene>
    <name evidence="5" type="ORF">HYALB_00012756</name>
</gene>
<feature type="domain" description="GST N-terminal" evidence="4">
    <location>
        <begin position="43"/>
        <end position="137"/>
    </location>
</feature>
<feature type="binding site" evidence="2">
    <location>
        <position position="77"/>
    </location>
    <ligand>
        <name>glutathione</name>
        <dbReference type="ChEBI" id="CHEBI:57925"/>
    </ligand>
</feature>
<dbReference type="InterPro" id="IPR036282">
    <property type="entry name" value="Glutathione-S-Trfase_C_sf"/>
</dbReference>
<dbReference type="Pfam" id="PF13410">
    <property type="entry name" value="GST_C_2"/>
    <property type="match status" value="1"/>
</dbReference>
<evidence type="ECO:0000256" key="3">
    <source>
        <dbReference type="PIRSR" id="PIRSR015753-3"/>
    </source>
</evidence>
<proteinExistence type="predicted"/>
<feature type="active site" description="Nucleophile" evidence="1">
    <location>
        <position position="43"/>
    </location>
</feature>
<dbReference type="SUPFAM" id="SSF52833">
    <property type="entry name" value="Thioredoxin-like"/>
    <property type="match status" value="1"/>
</dbReference>
<evidence type="ECO:0000313" key="6">
    <source>
        <dbReference type="Proteomes" id="UP000701801"/>
    </source>
</evidence>
<feature type="site" description="Lowers pKa of active site Cys" evidence="3">
    <location>
        <position position="242"/>
    </location>
</feature>
<dbReference type="SUPFAM" id="SSF47616">
    <property type="entry name" value="GST C-terminal domain-like"/>
    <property type="match status" value="1"/>
</dbReference>
<dbReference type="PANTHER" id="PTHR32419">
    <property type="entry name" value="GLUTATHIONYL-HYDROQUINONE REDUCTASE"/>
    <property type="match status" value="1"/>
</dbReference>
<dbReference type="EMBL" id="CAJVRM010000358">
    <property type="protein sequence ID" value="CAG8980115.1"/>
    <property type="molecule type" value="Genomic_DNA"/>
</dbReference>
<keyword evidence="6" id="KW-1185">Reference proteome</keyword>
<dbReference type="Gene3D" id="1.20.1050.10">
    <property type="match status" value="1"/>
</dbReference>
<dbReference type="OrthoDB" id="2309723at2759"/>
<dbReference type="InterPro" id="IPR016639">
    <property type="entry name" value="GST_Omega/GSH"/>
</dbReference>
<feature type="active site" description="Proton donor/acceptor" evidence="1">
    <location>
        <position position="184"/>
    </location>
</feature>
<dbReference type="AlphaFoldDB" id="A0A9N9Q545"/>
<reference evidence="5" key="1">
    <citation type="submission" date="2021-07" db="EMBL/GenBank/DDBJ databases">
        <authorList>
            <person name="Durling M."/>
        </authorList>
    </citation>
    <scope>NUCLEOTIDE SEQUENCE</scope>
</reference>